<accession>A0ABV8GI00</accession>
<feature type="signal peptide" evidence="1">
    <location>
        <begin position="1"/>
        <end position="26"/>
    </location>
</feature>
<dbReference type="EMBL" id="JBHSBI010000022">
    <property type="protein sequence ID" value="MFC4012579.1"/>
    <property type="molecule type" value="Genomic_DNA"/>
</dbReference>
<keyword evidence="4" id="KW-1185">Reference proteome</keyword>
<organism evidence="3 4">
    <name type="scientific">Nonomuraea purpurea</name>
    <dbReference type="NCBI Taxonomy" id="1849276"/>
    <lineage>
        <taxon>Bacteria</taxon>
        <taxon>Bacillati</taxon>
        <taxon>Actinomycetota</taxon>
        <taxon>Actinomycetes</taxon>
        <taxon>Streptosporangiales</taxon>
        <taxon>Streptosporangiaceae</taxon>
        <taxon>Nonomuraea</taxon>
    </lineage>
</organism>
<dbReference type="PANTHER" id="PTHR14859">
    <property type="entry name" value="CALCOFLUOR WHITE HYPERSENSITIVE PROTEIN PRECURSOR"/>
    <property type="match status" value="1"/>
</dbReference>
<dbReference type="Proteomes" id="UP001595851">
    <property type="component" value="Unassembled WGS sequence"/>
</dbReference>
<dbReference type="InterPro" id="IPR051916">
    <property type="entry name" value="GPI-anchor_lipid_remodeler"/>
</dbReference>
<feature type="chain" id="PRO_5045849011" evidence="1">
    <location>
        <begin position="27"/>
        <end position="283"/>
    </location>
</feature>
<dbReference type="GO" id="GO:0004519">
    <property type="term" value="F:endonuclease activity"/>
    <property type="evidence" value="ECO:0007669"/>
    <property type="project" value="UniProtKB-KW"/>
</dbReference>
<dbReference type="InterPro" id="IPR036691">
    <property type="entry name" value="Endo/exonu/phosph_ase_sf"/>
</dbReference>
<keyword evidence="1" id="KW-0732">Signal</keyword>
<feature type="domain" description="Endonuclease/exonuclease/phosphatase" evidence="2">
    <location>
        <begin position="38"/>
        <end position="270"/>
    </location>
</feature>
<dbReference type="SUPFAM" id="SSF56219">
    <property type="entry name" value="DNase I-like"/>
    <property type="match status" value="1"/>
</dbReference>
<protein>
    <submittedName>
        <fullName evidence="3">Endonuclease/exonuclease/phosphatase family protein</fullName>
    </submittedName>
</protein>
<proteinExistence type="predicted"/>
<reference evidence="4" key="1">
    <citation type="journal article" date="2019" name="Int. J. Syst. Evol. Microbiol.">
        <title>The Global Catalogue of Microorganisms (GCM) 10K type strain sequencing project: providing services to taxonomists for standard genome sequencing and annotation.</title>
        <authorList>
            <consortium name="The Broad Institute Genomics Platform"/>
            <consortium name="The Broad Institute Genome Sequencing Center for Infectious Disease"/>
            <person name="Wu L."/>
            <person name="Ma J."/>
        </authorList>
    </citation>
    <scope>NUCLEOTIDE SEQUENCE [LARGE SCALE GENOMIC DNA]</scope>
    <source>
        <strain evidence="4">TBRC 1276</strain>
    </source>
</reference>
<keyword evidence="3" id="KW-0540">Nuclease</keyword>
<gene>
    <name evidence="3" type="ORF">ACFOY2_35455</name>
</gene>
<dbReference type="RefSeq" id="WP_379532482.1">
    <property type="nucleotide sequence ID" value="NZ_JBHSBI010000022.1"/>
</dbReference>
<keyword evidence="3" id="KW-0255">Endonuclease</keyword>
<dbReference type="Gene3D" id="3.60.10.10">
    <property type="entry name" value="Endonuclease/exonuclease/phosphatase"/>
    <property type="match status" value="1"/>
</dbReference>
<dbReference type="InterPro" id="IPR005135">
    <property type="entry name" value="Endo/exonuclease/phosphatase"/>
</dbReference>
<comment type="caution">
    <text evidence="3">The sequence shown here is derived from an EMBL/GenBank/DDBJ whole genome shotgun (WGS) entry which is preliminary data.</text>
</comment>
<dbReference type="Pfam" id="PF03372">
    <property type="entry name" value="Exo_endo_phos"/>
    <property type="match status" value="1"/>
</dbReference>
<sequence>MRRSSLTAALVAVSVGAMLGTQPALAETNGRDVQLRVATYNIHAGAGEDGRFDVARQVEAIRSLNADVIALQEVDVHWDARSEWRDLASELATALGMRVFFGPIYDSDPPADGKPRKQYGNAILSKYPILYTQNHSITRLSTQTPNPVPEPAPGFPEVVVNAKGAHVHVYGTHLDYRGDPTVRRLQVADTLKIMAERGGQDPQVLLGDFNARPDAPELAPLWTELTDTMAGKPDMTYPAKTPDRRIDYVAVSRSVRVRATQVPSTLASDHLPVVADLTVKRGR</sequence>
<evidence type="ECO:0000256" key="1">
    <source>
        <dbReference type="SAM" id="SignalP"/>
    </source>
</evidence>
<evidence type="ECO:0000313" key="3">
    <source>
        <dbReference type="EMBL" id="MFC4012579.1"/>
    </source>
</evidence>
<keyword evidence="3" id="KW-0378">Hydrolase</keyword>
<dbReference type="PANTHER" id="PTHR14859:SF15">
    <property type="entry name" value="ENDONUCLEASE_EXONUCLEASE_PHOSPHATASE DOMAIN-CONTAINING PROTEIN"/>
    <property type="match status" value="1"/>
</dbReference>
<name>A0ABV8GI00_9ACTN</name>
<evidence type="ECO:0000259" key="2">
    <source>
        <dbReference type="Pfam" id="PF03372"/>
    </source>
</evidence>
<evidence type="ECO:0000313" key="4">
    <source>
        <dbReference type="Proteomes" id="UP001595851"/>
    </source>
</evidence>